<keyword evidence="2" id="KW-0285">Flavoprotein</keyword>
<gene>
    <name evidence="7" type="primary">lhgO</name>
    <name evidence="7" type="ORF">JL111_06830</name>
</gene>
<dbReference type="EMBL" id="JAESHT010000004">
    <property type="protein sequence ID" value="MBL3673203.1"/>
    <property type="molecule type" value="Genomic_DNA"/>
</dbReference>
<evidence type="ECO:0000256" key="4">
    <source>
        <dbReference type="ARBA" id="ARBA00023002"/>
    </source>
</evidence>
<evidence type="ECO:0000259" key="6">
    <source>
        <dbReference type="Pfam" id="PF01266"/>
    </source>
</evidence>
<evidence type="ECO:0000313" key="8">
    <source>
        <dbReference type="Proteomes" id="UP000644749"/>
    </source>
</evidence>
<dbReference type="Gene3D" id="3.30.9.10">
    <property type="entry name" value="D-Amino Acid Oxidase, subunit A, domain 2"/>
    <property type="match status" value="1"/>
</dbReference>
<dbReference type="Pfam" id="PF01266">
    <property type="entry name" value="DAO"/>
    <property type="match status" value="1"/>
</dbReference>
<proteinExistence type="inferred from homology"/>
<dbReference type="Proteomes" id="UP000644749">
    <property type="component" value="Unassembled WGS sequence"/>
</dbReference>
<dbReference type="EC" id="1.1.3.-" evidence="7"/>
<comment type="caution">
    <text evidence="7">The sequence shown here is derived from an EMBL/GenBank/DDBJ whole genome shotgun (WGS) entry which is preliminary data.</text>
</comment>
<accession>A0ABS1S3B2</accession>
<feature type="domain" description="FAD dependent oxidoreductase" evidence="6">
    <location>
        <begin position="5"/>
        <end position="392"/>
    </location>
</feature>
<sequence>MPQNDVVIVGGGILGLTTAWSLRNANPDLRITLLEKEKGPGLHQSGHNSGVIHAGIYYAPGSLKATLCKQGAARTKLFCEQHGIPFDTCGKLVVATEPHELPALENLGERSRANGLATTLIGGDELTEMEPNIVGLRALFSPASGIVSYARICATLRDLLAAQGVDFRFGAFVTNLDERPDEVVVETSVGDFSASSAVACAGLQADRIAAMSGLADDFRIIPFRGEYYRLAPHLDQVVRHLIYPVPEPSLPFLGVHLTRMIGGYVTVGPNAVFSLGRETYERSWPGAADIAASLAFPGFWRLARRFAKVGLQEMRGSLSRKVYLERCRRYCPMLTLADLQPYPSGLRAQAVGRDGRMIDDFLIRETARTLHVCNAPSPAATSAFPIGDTISARLLGKIDVKPAPRAAVS</sequence>
<evidence type="ECO:0000256" key="3">
    <source>
        <dbReference type="ARBA" id="ARBA00022827"/>
    </source>
</evidence>
<comment type="cofactor">
    <cofactor evidence="1">
        <name>FAD</name>
        <dbReference type="ChEBI" id="CHEBI:57692"/>
    </cofactor>
</comment>
<keyword evidence="8" id="KW-1185">Reference proteome</keyword>
<evidence type="ECO:0000256" key="1">
    <source>
        <dbReference type="ARBA" id="ARBA00001974"/>
    </source>
</evidence>
<comment type="similarity">
    <text evidence="5">Belongs to the L2HGDH family.</text>
</comment>
<name>A0ABS1S3B2_9RHOB</name>
<dbReference type="NCBIfam" id="NF008726">
    <property type="entry name" value="PRK11728.1"/>
    <property type="match status" value="1"/>
</dbReference>
<dbReference type="PANTHER" id="PTHR43104:SF2">
    <property type="entry name" value="L-2-HYDROXYGLUTARATE DEHYDROGENASE, MITOCHONDRIAL"/>
    <property type="match status" value="1"/>
</dbReference>
<evidence type="ECO:0000313" key="7">
    <source>
        <dbReference type="EMBL" id="MBL3673203.1"/>
    </source>
</evidence>
<evidence type="ECO:0000256" key="2">
    <source>
        <dbReference type="ARBA" id="ARBA00022630"/>
    </source>
</evidence>
<organism evidence="7 8">
    <name type="scientific">Paracoccus aerius</name>
    <dbReference type="NCBI Taxonomy" id="1915382"/>
    <lineage>
        <taxon>Bacteria</taxon>
        <taxon>Pseudomonadati</taxon>
        <taxon>Pseudomonadota</taxon>
        <taxon>Alphaproteobacteria</taxon>
        <taxon>Rhodobacterales</taxon>
        <taxon>Paracoccaceae</taxon>
        <taxon>Paracoccus</taxon>
    </lineage>
</organism>
<reference evidence="7 8" key="1">
    <citation type="submission" date="2021-01" db="EMBL/GenBank/DDBJ databases">
        <title>011410 draft genome.</title>
        <authorList>
            <person name="Lang L."/>
        </authorList>
    </citation>
    <scope>NUCLEOTIDE SEQUENCE [LARGE SCALE GENOMIC DNA]</scope>
    <source>
        <strain evidence="7 8">KCTC 42845</strain>
    </source>
</reference>
<dbReference type="InterPro" id="IPR006076">
    <property type="entry name" value="FAD-dep_OxRdtase"/>
</dbReference>
<keyword evidence="3" id="KW-0274">FAD</keyword>
<dbReference type="Gene3D" id="3.50.50.60">
    <property type="entry name" value="FAD/NAD(P)-binding domain"/>
    <property type="match status" value="1"/>
</dbReference>
<protein>
    <submittedName>
        <fullName evidence="7">L-2-hydroxyglutarate oxidase</fullName>
        <ecNumber evidence="7">1.1.3.-</ecNumber>
    </submittedName>
</protein>
<evidence type="ECO:0000256" key="5">
    <source>
        <dbReference type="ARBA" id="ARBA00037941"/>
    </source>
</evidence>
<dbReference type="InterPro" id="IPR036188">
    <property type="entry name" value="FAD/NAD-bd_sf"/>
</dbReference>
<dbReference type="GO" id="GO:0016491">
    <property type="term" value="F:oxidoreductase activity"/>
    <property type="evidence" value="ECO:0007669"/>
    <property type="project" value="UniProtKB-KW"/>
</dbReference>
<dbReference type="SUPFAM" id="SSF51905">
    <property type="entry name" value="FAD/NAD(P)-binding domain"/>
    <property type="match status" value="1"/>
</dbReference>
<keyword evidence="4 7" id="KW-0560">Oxidoreductase</keyword>
<dbReference type="PANTHER" id="PTHR43104">
    <property type="entry name" value="L-2-HYDROXYGLUTARATE DEHYDROGENASE, MITOCHONDRIAL"/>
    <property type="match status" value="1"/>
</dbReference>
<dbReference type="RefSeq" id="WP_191308910.1">
    <property type="nucleotide sequence ID" value="NZ_BNCL01000004.1"/>
</dbReference>